<evidence type="ECO:0000256" key="4">
    <source>
        <dbReference type="ARBA" id="ARBA00022723"/>
    </source>
</evidence>
<comment type="cofactor">
    <cofactor evidence="8">
        <name>Mg(2+)</name>
        <dbReference type="ChEBI" id="CHEBI:18420"/>
    </cofactor>
    <text evidence="8">Binds 1 Mg(2+) ion per subunit. May bind a second metal ion at a regulatory site, or after substrate binding.</text>
</comment>
<evidence type="ECO:0000256" key="5">
    <source>
        <dbReference type="ARBA" id="ARBA00022759"/>
    </source>
</evidence>
<feature type="binding site" evidence="8">
    <location>
        <position position="21"/>
    </location>
    <ligand>
        <name>Mg(2+)</name>
        <dbReference type="ChEBI" id="CHEBI:18420"/>
        <label>2</label>
    </ligand>
</feature>
<dbReference type="CDD" id="cd09278">
    <property type="entry name" value="RNase_HI_prokaryote_like"/>
    <property type="match status" value="1"/>
</dbReference>
<dbReference type="InterPro" id="IPR022892">
    <property type="entry name" value="RNaseHI"/>
</dbReference>
<evidence type="ECO:0000313" key="11">
    <source>
        <dbReference type="Proteomes" id="UP000683557"/>
    </source>
</evidence>
<keyword evidence="8" id="KW-0963">Cytoplasm</keyword>
<evidence type="ECO:0000256" key="1">
    <source>
        <dbReference type="ARBA" id="ARBA00000077"/>
    </source>
</evidence>
<feature type="binding site" evidence="8">
    <location>
        <position position="145"/>
    </location>
    <ligand>
        <name>Mg(2+)</name>
        <dbReference type="ChEBI" id="CHEBI:18420"/>
        <label>2</label>
    </ligand>
</feature>
<proteinExistence type="inferred from homology"/>
<feature type="binding site" evidence="8">
    <location>
        <position position="81"/>
    </location>
    <ligand>
        <name>Mg(2+)</name>
        <dbReference type="ChEBI" id="CHEBI:18420"/>
        <label>1</label>
    </ligand>
</feature>
<evidence type="ECO:0000259" key="9">
    <source>
        <dbReference type="PROSITE" id="PS50879"/>
    </source>
</evidence>
<organism evidence="10 11">
    <name type="scientific">Geomonas oryzisoli</name>
    <dbReference type="NCBI Taxonomy" id="2847992"/>
    <lineage>
        <taxon>Bacteria</taxon>
        <taxon>Pseudomonadati</taxon>
        <taxon>Thermodesulfobacteriota</taxon>
        <taxon>Desulfuromonadia</taxon>
        <taxon>Geobacterales</taxon>
        <taxon>Geobacteraceae</taxon>
        <taxon>Geomonas</taxon>
    </lineage>
</organism>
<comment type="subunit">
    <text evidence="8">Monomer.</text>
</comment>
<evidence type="ECO:0000313" key="10">
    <source>
        <dbReference type="EMBL" id="QWV95197.1"/>
    </source>
</evidence>
<keyword evidence="3 8" id="KW-0540">Nuclease</keyword>
<reference evidence="10 11" key="1">
    <citation type="submission" date="2021-06" db="EMBL/GenBank/DDBJ databases">
        <title>Gemonas diversity in paddy soil.</title>
        <authorList>
            <person name="Liu G."/>
        </authorList>
    </citation>
    <scope>NUCLEOTIDE SEQUENCE [LARGE SCALE GENOMIC DNA]</scope>
    <source>
        <strain evidence="10 11">RG10</strain>
    </source>
</reference>
<dbReference type="Pfam" id="PF00075">
    <property type="entry name" value="RNase_H"/>
    <property type="match status" value="1"/>
</dbReference>
<dbReference type="InterPro" id="IPR050092">
    <property type="entry name" value="RNase_H"/>
</dbReference>
<sequence length="161" mass="17837">MPSPIFCSRGGVRMRVEIFCDGACSGNPGVGGWGSILRYGDKVKELSGAEGETTNNRMEMSAAIQALEALTRPCEVVVTTDSQYLAKGMTEWLSGWVKRGWVNSKKEPVLNRDLWEKLLALAKTHRITWVWVRGHNGHVENERCDELARAAIDSYRAGARG</sequence>
<keyword evidence="4 8" id="KW-0479">Metal-binding</keyword>
<dbReference type="EC" id="3.1.26.4" evidence="2 8"/>
<evidence type="ECO:0000256" key="2">
    <source>
        <dbReference type="ARBA" id="ARBA00012180"/>
    </source>
</evidence>
<dbReference type="NCBIfam" id="NF001236">
    <property type="entry name" value="PRK00203.1"/>
    <property type="match status" value="1"/>
</dbReference>
<dbReference type="HAMAP" id="MF_00042">
    <property type="entry name" value="RNase_H"/>
    <property type="match status" value="1"/>
</dbReference>
<dbReference type="EMBL" id="CP076723">
    <property type="protein sequence ID" value="QWV95197.1"/>
    <property type="molecule type" value="Genomic_DNA"/>
</dbReference>
<keyword evidence="7 8" id="KW-0460">Magnesium</keyword>
<evidence type="ECO:0000256" key="8">
    <source>
        <dbReference type="HAMAP-Rule" id="MF_00042"/>
    </source>
</evidence>
<dbReference type="InterPro" id="IPR002156">
    <property type="entry name" value="RNaseH_domain"/>
</dbReference>
<dbReference type="PANTHER" id="PTHR10642">
    <property type="entry name" value="RIBONUCLEASE H1"/>
    <property type="match status" value="1"/>
</dbReference>
<dbReference type="Proteomes" id="UP000683557">
    <property type="component" value="Chromosome"/>
</dbReference>
<comment type="subcellular location">
    <subcellularLocation>
        <location evidence="8">Cytoplasm</location>
    </subcellularLocation>
</comment>
<feature type="domain" description="RNase H type-1" evidence="9">
    <location>
        <begin position="12"/>
        <end position="153"/>
    </location>
</feature>
<dbReference type="GO" id="GO:0004523">
    <property type="term" value="F:RNA-DNA hybrid ribonuclease activity"/>
    <property type="evidence" value="ECO:0007669"/>
    <property type="project" value="UniProtKB-EC"/>
</dbReference>
<comment type="function">
    <text evidence="8">Endonuclease that specifically degrades the RNA of RNA-DNA hybrids.</text>
</comment>
<evidence type="ECO:0000256" key="7">
    <source>
        <dbReference type="ARBA" id="ARBA00022842"/>
    </source>
</evidence>
<keyword evidence="5 8" id="KW-0255">Endonuclease</keyword>
<protein>
    <recommendedName>
        <fullName evidence="2 8">Ribonuclease H</fullName>
        <shortName evidence="8">RNase H</shortName>
        <ecNumber evidence="2 8">3.1.26.4</ecNumber>
    </recommendedName>
</protein>
<feature type="binding site" evidence="8">
    <location>
        <position position="21"/>
    </location>
    <ligand>
        <name>Mg(2+)</name>
        <dbReference type="ChEBI" id="CHEBI:18420"/>
        <label>1</label>
    </ligand>
</feature>
<comment type="similarity">
    <text evidence="8">Belongs to the RNase H family.</text>
</comment>
<dbReference type="PANTHER" id="PTHR10642:SF26">
    <property type="entry name" value="RIBONUCLEASE H1"/>
    <property type="match status" value="1"/>
</dbReference>
<keyword evidence="6 8" id="KW-0378">Hydrolase</keyword>
<comment type="catalytic activity">
    <reaction evidence="1 8">
        <text>Endonucleolytic cleavage to 5'-phosphomonoester.</text>
        <dbReference type="EC" id="3.1.26.4"/>
    </reaction>
</comment>
<evidence type="ECO:0000256" key="6">
    <source>
        <dbReference type="ARBA" id="ARBA00022801"/>
    </source>
</evidence>
<accession>A0ABX8JDG6</accession>
<gene>
    <name evidence="8 10" type="primary">rnhA</name>
    <name evidence="10" type="ORF">KP004_08480</name>
</gene>
<name>A0ABX8JDG6_9BACT</name>
<keyword evidence="11" id="KW-1185">Reference proteome</keyword>
<dbReference type="PROSITE" id="PS50879">
    <property type="entry name" value="RNASE_H_1"/>
    <property type="match status" value="1"/>
</dbReference>
<feature type="binding site" evidence="8">
    <location>
        <position position="59"/>
    </location>
    <ligand>
        <name>Mg(2+)</name>
        <dbReference type="ChEBI" id="CHEBI:18420"/>
        <label>1</label>
    </ligand>
</feature>
<evidence type="ECO:0000256" key="3">
    <source>
        <dbReference type="ARBA" id="ARBA00022722"/>
    </source>
</evidence>